<keyword evidence="5 15" id="KW-0227">DNA damage</keyword>
<dbReference type="InterPro" id="IPR020629">
    <property type="entry name" value="FPG_Glyclase"/>
</dbReference>
<keyword evidence="11 15" id="KW-0456">Lyase</keyword>
<comment type="subunit">
    <text evidence="3 15">Monomer.</text>
</comment>
<keyword evidence="8 15" id="KW-0862">Zinc</keyword>
<dbReference type="GO" id="GO:0140078">
    <property type="term" value="F:class I DNA-(apurinic or apyrimidinic site) endonuclease activity"/>
    <property type="evidence" value="ECO:0007669"/>
    <property type="project" value="UniProtKB-EC"/>
</dbReference>
<dbReference type="GO" id="GO:0034039">
    <property type="term" value="F:8-oxo-7,8-dihydroguanine DNA N-glycosylase activity"/>
    <property type="evidence" value="ECO:0007669"/>
    <property type="project" value="TreeGrafter"/>
</dbReference>
<keyword evidence="13 15" id="KW-0326">Glycosidase</keyword>
<keyword evidence="12 15" id="KW-0511">Multifunctional enzyme</keyword>
<evidence type="ECO:0000256" key="11">
    <source>
        <dbReference type="ARBA" id="ARBA00023239"/>
    </source>
</evidence>
<evidence type="ECO:0000256" key="5">
    <source>
        <dbReference type="ARBA" id="ARBA00022763"/>
    </source>
</evidence>
<evidence type="ECO:0000259" key="16">
    <source>
        <dbReference type="PROSITE" id="PS51066"/>
    </source>
</evidence>
<dbReference type="InterPro" id="IPR015887">
    <property type="entry name" value="DNA_glyclase_Znf_dom_DNA_BS"/>
</dbReference>
<protein>
    <recommendedName>
        <fullName evidence="15">Formamidopyrimidine-DNA glycosylase</fullName>
        <shortName evidence="15">Fapy-DNA glycosylase</shortName>
        <ecNumber evidence="15">3.2.2.23</ecNumber>
    </recommendedName>
    <alternativeName>
        <fullName evidence="15">DNA-(apurinic or apyrimidinic site) lyase MutM</fullName>
        <shortName evidence="15">AP lyase MutM</shortName>
        <ecNumber evidence="15">4.2.99.18</ecNumber>
    </alternativeName>
</protein>
<evidence type="ECO:0000256" key="12">
    <source>
        <dbReference type="ARBA" id="ARBA00023268"/>
    </source>
</evidence>
<keyword evidence="10 15" id="KW-0234">DNA repair</keyword>
<dbReference type="PROSITE" id="PS51068">
    <property type="entry name" value="FPG_CAT"/>
    <property type="match status" value="1"/>
</dbReference>
<evidence type="ECO:0000256" key="8">
    <source>
        <dbReference type="ARBA" id="ARBA00022833"/>
    </source>
</evidence>
<comment type="function">
    <text evidence="15">Involved in base excision repair of DNA damaged by oxidation or by mutagenic agents. Acts as DNA glycosylase that recognizes and removes damaged bases. Has a preference for oxidized purines, such as 7,8-dihydro-8-oxoguanine (8-oxoG). Has AP (apurinic/apyrimidinic) lyase activity and introduces nicks in the DNA strand. Cleaves the DNA backbone by beta-delta elimination to generate a single-strand break at the site of the removed base with both 3'- and 5'-phosphates.</text>
</comment>
<dbReference type="InterPro" id="IPR010979">
    <property type="entry name" value="Ribosomal_uS13-like_H2TH"/>
</dbReference>
<dbReference type="OrthoDB" id="9800855at2"/>
<dbReference type="InterPro" id="IPR000214">
    <property type="entry name" value="Znf_DNA_glyclase/AP_lyase"/>
</dbReference>
<reference evidence="19" key="1">
    <citation type="submission" date="2016-10" db="EMBL/GenBank/DDBJ databases">
        <authorList>
            <person name="Varghese N."/>
            <person name="Submissions S."/>
        </authorList>
    </citation>
    <scope>NUCLEOTIDE SEQUENCE [LARGE SCALE GENOMIC DNA]</scope>
    <source>
        <strain evidence="19">JS21-1</strain>
    </source>
</reference>
<evidence type="ECO:0000256" key="4">
    <source>
        <dbReference type="ARBA" id="ARBA00022723"/>
    </source>
</evidence>
<dbReference type="HAMAP" id="MF_00103">
    <property type="entry name" value="Fapy_DNA_glycosyl"/>
    <property type="match status" value="1"/>
</dbReference>
<dbReference type="PROSITE" id="PS01242">
    <property type="entry name" value="ZF_FPG_1"/>
    <property type="match status" value="1"/>
</dbReference>
<feature type="active site" description="Proton donor" evidence="15">
    <location>
        <position position="3"/>
    </location>
</feature>
<dbReference type="Gene3D" id="1.10.8.50">
    <property type="match status" value="1"/>
</dbReference>
<feature type="binding site" evidence="15">
    <location>
        <position position="152"/>
    </location>
    <ligand>
        <name>DNA</name>
        <dbReference type="ChEBI" id="CHEBI:16991"/>
    </ligand>
</feature>
<evidence type="ECO:0000313" key="19">
    <source>
        <dbReference type="Proteomes" id="UP000199214"/>
    </source>
</evidence>
<dbReference type="InterPro" id="IPR012319">
    <property type="entry name" value="FPG_cat"/>
</dbReference>
<dbReference type="InterPro" id="IPR010663">
    <property type="entry name" value="Znf_FPG/IleRS"/>
</dbReference>
<sequence length="280" mass="30748">MPELPEVETTVRGLRPVLQDQVITAVEARRANLRRAFPDDLRQRLTGARVVSLGRRAKYGLIGTDRGDTMIFHLGMSGRWRVDPEELQTHDHLVIETGQGRRLALNDARRFGSVDLVATDTLPTFPAFQLLGPEPLDPSFDAPYLHAALAGKRTSIKLALLDQRVVAGLGNIYVCEALYDARIDPHRAAGEIGLAHLVRLIDAIRLVLDAAIMAGGSTLRNYARPDGELGYFSKQFAVYGREGEACGCGGTVARYAEGGRSTFWCPTCQEGKPRPSRRKS</sequence>
<evidence type="ECO:0000256" key="10">
    <source>
        <dbReference type="ARBA" id="ARBA00023204"/>
    </source>
</evidence>
<evidence type="ECO:0000256" key="14">
    <source>
        <dbReference type="ARBA" id="ARBA00044632"/>
    </source>
</evidence>
<keyword evidence="19" id="KW-1185">Reference proteome</keyword>
<dbReference type="SUPFAM" id="SSF46946">
    <property type="entry name" value="S13-like H2TH domain"/>
    <property type="match status" value="1"/>
</dbReference>
<evidence type="ECO:0000256" key="15">
    <source>
        <dbReference type="HAMAP-Rule" id="MF_00103"/>
    </source>
</evidence>
<dbReference type="STRING" id="1855283.SAMN05216382_0175"/>
<dbReference type="Proteomes" id="UP000199214">
    <property type="component" value="Unassembled WGS sequence"/>
</dbReference>
<keyword evidence="6 15" id="KW-0863">Zinc-finger</keyword>
<name>A0A1H7G090_9SPHN</name>
<dbReference type="Pfam" id="PF06827">
    <property type="entry name" value="zf-FPG_IleRS"/>
    <property type="match status" value="1"/>
</dbReference>
<dbReference type="GO" id="GO:0006284">
    <property type="term" value="P:base-excision repair"/>
    <property type="evidence" value="ECO:0007669"/>
    <property type="project" value="InterPro"/>
</dbReference>
<proteinExistence type="inferred from homology"/>
<dbReference type="FunFam" id="1.10.8.50:FF:000003">
    <property type="entry name" value="Formamidopyrimidine-DNA glycosylase"/>
    <property type="match status" value="1"/>
</dbReference>
<accession>A0A1H7G090</accession>
<dbReference type="EC" id="3.2.2.23" evidence="15"/>
<feature type="active site" description="Proton donor; for beta-elimination activity" evidence="15">
    <location>
        <position position="58"/>
    </location>
</feature>
<dbReference type="PROSITE" id="PS51066">
    <property type="entry name" value="ZF_FPG_2"/>
    <property type="match status" value="1"/>
</dbReference>
<gene>
    <name evidence="15" type="primary">mutM</name>
    <name evidence="15" type="synonym">fpg</name>
    <name evidence="18" type="ORF">SAMN05216382_0175</name>
</gene>
<comment type="catalytic activity">
    <reaction evidence="14 15">
        <text>2'-deoxyribonucleotide-(2'-deoxyribose 5'-phosphate)-2'-deoxyribonucleotide-DNA = a 3'-end 2'-deoxyribonucleotide-(2,3-dehydro-2,3-deoxyribose 5'-phosphate)-DNA + a 5'-end 5'-phospho-2'-deoxyribonucleoside-DNA + H(+)</text>
        <dbReference type="Rhea" id="RHEA:66592"/>
        <dbReference type="Rhea" id="RHEA-COMP:13180"/>
        <dbReference type="Rhea" id="RHEA-COMP:16897"/>
        <dbReference type="Rhea" id="RHEA-COMP:17067"/>
        <dbReference type="ChEBI" id="CHEBI:15378"/>
        <dbReference type="ChEBI" id="CHEBI:136412"/>
        <dbReference type="ChEBI" id="CHEBI:157695"/>
        <dbReference type="ChEBI" id="CHEBI:167181"/>
        <dbReference type="EC" id="4.2.99.18"/>
    </reaction>
</comment>
<feature type="binding site" evidence="15">
    <location>
        <position position="90"/>
    </location>
    <ligand>
        <name>DNA</name>
        <dbReference type="ChEBI" id="CHEBI:16991"/>
    </ligand>
</feature>
<evidence type="ECO:0000256" key="2">
    <source>
        <dbReference type="ARBA" id="ARBA00009409"/>
    </source>
</evidence>
<keyword evidence="4 15" id="KW-0479">Metal-binding</keyword>
<dbReference type="NCBIfam" id="NF002211">
    <property type="entry name" value="PRK01103.1"/>
    <property type="match status" value="1"/>
</dbReference>
<feature type="active site" description="Proton donor; for delta-elimination activity" evidence="15">
    <location>
        <position position="260"/>
    </location>
</feature>
<evidence type="ECO:0000256" key="3">
    <source>
        <dbReference type="ARBA" id="ARBA00011245"/>
    </source>
</evidence>
<dbReference type="SMART" id="SM01232">
    <property type="entry name" value="H2TH"/>
    <property type="match status" value="1"/>
</dbReference>
<dbReference type="SUPFAM" id="SSF57716">
    <property type="entry name" value="Glucocorticoid receptor-like (DNA-binding domain)"/>
    <property type="match status" value="1"/>
</dbReference>
<evidence type="ECO:0000256" key="9">
    <source>
        <dbReference type="ARBA" id="ARBA00023125"/>
    </source>
</evidence>
<feature type="active site" description="Schiff-base intermediate with DNA" evidence="15">
    <location>
        <position position="2"/>
    </location>
</feature>
<dbReference type="Gene3D" id="3.20.190.10">
    <property type="entry name" value="MutM-like, N-terminal"/>
    <property type="match status" value="1"/>
</dbReference>
<dbReference type="InterPro" id="IPR015886">
    <property type="entry name" value="H2TH_FPG"/>
</dbReference>
<dbReference type="RefSeq" id="WP_093002410.1">
    <property type="nucleotide sequence ID" value="NZ_FNZZ01000001.1"/>
</dbReference>
<dbReference type="SUPFAM" id="SSF81624">
    <property type="entry name" value="N-terminal domain of MutM-like DNA repair proteins"/>
    <property type="match status" value="1"/>
</dbReference>
<dbReference type="PANTHER" id="PTHR22993">
    <property type="entry name" value="FORMAMIDOPYRIMIDINE-DNA GLYCOSYLASE"/>
    <property type="match status" value="1"/>
</dbReference>
<comment type="catalytic activity">
    <reaction evidence="1 15">
        <text>Hydrolysis of DNA containing ring-opened 7-methylguanine residues, releasing 2,6-diamino-4-hydroxy-5-(N-methyl)formamidopyrimidine.</text>
        <dbReference type="EC" id="3.2.2.23"/>
    </reaction>
</comment>
<dbReference type="SMART" id="SM00898">
    <property type="entry name" value="Fapy_DNA_glyco"/>
    <property type="match status" value="1"/>
</dbReference>
<evidence type="ECO:0000259" key="17">
    <source>
        <dbReference type="PROSITE" id="PS51068"/>
    </source>
</evidence>
<feature type="domain" description="FPG-type" evidence="16">
    <location>
        <begin position="237"/>
        <end position="270"/>
    </location>
</feature>
<dbReference type="EMBL" id="FNZZ01000001">
    <property type="protein sequence ID" value="SEK31763.1"/>
    <property type="molecule type" value="Genomic_DNA"/>
</dbReference>
<evidence type="ECO:0000256" key="13">
    <source>
        <dbReference type="ARBA" id="ARBA00023295"/>
    </source>
</evidence>
<keyword evidence="7 15" id="KW-0378">Hydrolase</keyword>
<dbReference type="AlphaFoldDB" id="A0A1H7G090"/>
<organism evidence="18 19">
    <name type="scientific">Sphingomonas palmae</name>
    <dbReference type="NCBI Taxonomy" id="1855283"/>
    <lineage>
        <taxon>Bacteria</taxon>
        <taxon>Pseudomonadati</taxon>
        <taxon>Pseudomonadota</taxon>
        <taxon>Alphaproteobacteria</taxon>
        <taxon>Sphingomonadales</taxon>
        <taxon>Sphingomonadaceae</taxon>
        <taxon>Sphingomonas</taxon>
    </lineage>
</organism>
<evidence type="ECO:0000256" key="7">
    <source>
        <dbReference type="ARBA" id="ARBA00022801"/>
    </source>
</evidence>
<comment type="similarity">
    <text evidence="2 15">Belongs to the FPG family.</text>
</comment>
<dbReference type="Pfam" id="PF01149">
    <property type="entry name" value="Fapy_DNA_glyco"/>
    <property type="match status" value="1"/>
</dbReference>
<dbReference type="Pfam" id="PF06831">
    <property type="entry name" value="H2TH"/>
    <property type="match status" value="1"/>
</dbReference>
<evidence type="ECO:0000256" key="6">
    <source>
        <dbReference type="ARBA" id="ARBA00022771"/>
    </source>
</evidence>
<dbReference type="GO" id="GO:0008270">
    <property type="term" value="F:zinc ion binding"/>
    <property type="evidence" value="ECO:0007669"/>
    <property type="project" value="UniProtKB-UniRule"/>
</dbReference>
<comment type="cofactor">
    <cofactor evidence="15">
        <name>Zn(2+)</name>
        <dbReference type="ChEBI" id="CHEBI:29105"/>
    </cofactor>
    <text evidence="15">Binds 1 zinc ion per subunit.</text>
</comment>
<dbReference type="CDD" id="cd08966">
    <property type="entry name" value="EcFpg-like_N"/>
    <property type="match status" value="1"/>
</dbReference>
<dbReference type="NCBIfam" id="TIGR00577">
    <property type="entry name" value="fpg"/>
    <property type="match status" value="1"/>
</dbReference>
<evidence type="ECO:0000313" key="18">
    <source>
        <dbReference type="EMBL" id="SEK31763.1"/>
    </source>
</evidence>
<dbReference type="EC" id="4.2.99.18" evidence="15"/>
<keyword evidence="9 15" id="KW-0238">DNA-binding</keyword>
<feature type="binding site" evidence="15">
    <location>
        <position position="109"/>
    </location>
    <ligand>
        <name>DNA</name>
        <dbReference type="ChEBI" id="CHEBI:16991"/>
    </ligand>
</feature>
<dbReference type="InterPro" id="IPR035937">
    <property type="entry name" value="FPG_N"/>
</dbReference>
<dbReference type="GO" id="GO:0003684">
    <property type="term" value="F:damaged DNA binding"/>
    <property type="evidence" value="ECO:0007669"/>
    <property type="project" value="InterPro"/>
</dbReference>
<feature type="domain" description="Formamidopyrimidine-DNA glycosylase catalytic" evidence="17">
    <location>
        <begin position="2"/>
        <end position="112"/>
    </location>
</feature>
<dbReference type="PANTHER" id="PTHR22993:SF9">
    <property type="entry name" value="FORMAMIDOPYRIMIDINE-DNA GLYCOSYLASE"/>
    <property type="match status" value="1"/>
</dbReference>
<evidence type="ECO:0000256" key="1">
    <source>
        <dbReference type="ARBA" id="ARBA00001668"/>
    </source>
</evidence>